<feature type="compositionally biased region" description="Low complexity" evidence="11">
    <location>
        <begin position="159"/>
        <end position="174"/>
    </location>
</feature>
<dbReference type="GO" id="GO:0031204">
    <property type="term" value="P:post-translational protein targeting to membrane, translocation"/>
    <property type="evidence" value="ECO:0007669"/>
    <property type="project" value="TreeGrafter"/>
</dbReference>
<feature type="compositionally biased region" description="Low complexity" evidence="11">
    <location>
        <begin position="109"/>
        <end position="128"/>
    </location>
</feature>
<keyword evidence="14" id="KW-1185">Reference proteome</keyword>
<evidence type="ECO:0000256" key="8">
    <source>
        <dbReference type="ARBA" id="ARBA00022989"/>
    </source>
</evidence>
<comment type="subcellular location">
    <subcellularLocation>
        <location evidence="1">Endoplasmic reticulum membrane</location>
        <topology evidence="1">Multi-pass membrane protein</topology>
    </subcellularLocation>
</comment>
<reference evidence="13 14" key="1">
    <citation type="submission" date="2017-12" db="EMBL/GenBank/DDBJ databases">
        <title>Comparative genomics of Botrytis spp.</title>
        <authorList>
            <person name="Valero-Jimenez C.A."/>
            <person name="Tapia P."/>
            <person name="Veloso J."/>
            <person name="Silva-Moreno E."/>
            <person name="Staats M."/>
            <person name="Valdes J.H."/>
            <person name="Van Kan J.A.L."/>
        </authorList>
    </citation>
    <scope>NUCLEOTIDE SEQUENCE [LARGE SCALE GENOMIC DNA]</scope>
    <source>
        <strain evidence="13 14">Bt9001</strain>
    </source>
</reference>
<evidence type="ECO:0000313" key="14">
    <source>
        <dbReference type="Proteomes" id="UP000297777"/>
    </source>
</evidence>
<feature type="compositionally biased region" description="Polar residues" evidence="11">
    <location>
        <begin position="491"/>
        <end position="500"/>
    </location>
</feature>
<organism evidence="13 14">
    <name type="scientific">Botrytis tulipae</name>
    <dbReference type="NCBI Taxonomy" id="87230"/>
    <lineage>
        <taxon>Eukaryota</taxon>
        <taxon>Fungi</taxon>
        <taxon>Dikarya</taxon>
        <taxon>Ascomycota</taxon>
        <taxon>Pezizomycotina</taxon>
        <taxon>Leotiomycetes</taxon>
        <taxon>Helotiales</taxon>
        <taxon>Sclerotiniaceae</taxon>
        <taxon>Botrytis</taxon>
    </lineage>
</organism>
<keyword evidence="4" id="KW-0813">Transport</keyword>
<keyword evidence="8 12" id="KW-1133">Transmembrane helix</keyword>
<dbReference type="AlphaFoldDB" id="A0A4Z1EXT9"/>
<dbReference type="NCBIfam" id="TIGR00869">
    <property type="entry name" value="sec62"/>
    <property type="match status" value="1"/>
</dbReference>
<keyword evidence="10 12" id="KW-0472">Membrane</keyword>
<dbReference type="EMBL" id="PQXH01000037">
    <property type="protein sequence ID" value="TGO15692.1"/>
    <property type="molecule type" value="Genomic_DNA"/>
</dbReference>
<feature type="region of interest" description="Disordered" evidence="11">
    <location>
        <begin position="159"/>
        <end position="187"/>
    </location>
</feature>
<evidence type="ECO:0000256" key="3">
    <source>
        <dbReference type="ARBA" id="ARBA00021257"/>
    </source>
</evidence>
<protein>
    <recommendedName>
        <fullName evidence="3">Translocation protein SEC62</fullName>
    </recommendedName>
</protein>
<keyword evidence="5 12" id="KW-0812">Transmembrane</keyword>
<feature type="compositionally biased region" description="Low complexity" evidence="11">
    <location>
        <begin position="467"/>
        <end position="490"/>
    </location>
</feature>
<feature type="compositionally biased region" description="Low complexity" evidence="11">
    <location>
        <begin position="33"/>
        <end position="48"/>
    </location>
</feature>
<feature type="region of interest" description="Disordered" evidence="11">
    <location>
        <begin position="467"/>
        <end position="512"/>
    </location>
</feature>
<keyword evidence="7" id="KW-0653">Protein transport</keyword>
<feature type="transmembrane region" description="Helical" evidence="12">
    <location>
        <begin position="389"/>
        <end position="413"/>
    </location>
</feature>
<feature type="compositionally biased region" description="Low complexity" evidence="11">
    <location>
        <begin position="203"/>
        <end position="222"/>
    </location>
</feature>
<sequence length="512" mass="56603">MDSPKADPQQGPPPGLGQIQFRLPDGSQPSPEQIQMMQQQIAQQAQQQGLSIPEFIAKMNAQNQARLQAQQGQQPSPEQIQAMQKQLAQDAEKAGMSIPEFVAKIKAQQAQQQALQQGQQPSPEQIQAMQKQLAQDAEKAGMSVPEFVAKIKAQQAQQQALQQGQQPSPEQIQAMQKQLAQDAEKAGMSVPEFVEKIKADAMAQQQKQREAAMAQQQQQQPQPIQPGPPNPAAIALANFLMGQDLKARTCILNGQRKDMFKVKRALRAIQSPAYEKARKKNPLLPEITDRASLENCFKLLPLSLLALRVSKVDPHEGHDHAPGAHNTKRVKGLWTVKIEQQQECKEELHFVWLYEGAQIKQKLYAAGALAIVFAIVMFPLWPMKMRLGVWYLSMGMLGLLGLFFAMAIFRLILFGITMFAVPPGLWLYPNLFEDVGFFDSFRPVWGWQEEKKKGKKKSKSSASASASAIGAAMTGQPAPASATTTGSTAQISTGETTQRNLAPRVEEVFDEE</sequence>
<proteinExistence type="inferred from homology"/>
<evidence type="ECO:0000256" key="2">
    <source>
        <dbReference type="ARBA" id="ARBA00010604"/>
    </source>
</evidence>
<evidence type="ECO:0000313" key="13">
    <source>
        <dbReference type="EMBL" id="TGO15692.1"/>
    </source>
</evidence>
<evidence type="ECO:0000256" key="7">
    <source>
        <dbReference type="ARBA" id="ARBA00022927"/>
    </source>
</evidence>
<evidence type="ECO:0000256" key="4">
    <source>
        <dbReference type="ARBA" id="ARBA00022448"/>
    </source>
</evidence>
<comment type="similarity">
    <text evidence="2">Belongs to the SEC62 family.</text>
</comment>
<name>A0A4Z1EXT9_9HELO</name>
<evidence type="ECO:0000256" key="5">
    <source>
        <dbReference type="ARBA" id="ARBA00022692"/>
    </source>
</evidence>
<evidence type="ECO:0000256" key="6">
    <source>
        <dbReference type="ARBA" id="ARBA00022824"/>
    </source>
</evidence>
<keyword evidence="6" id="KW-0256">Endoplasmic reticulum</keyword>
<feature type="region of interest" description="Disordered" evidence="11">
    <location>
        <begin position="109"/>
        <end position="138"/>
    </location>
</feature>
<feature type="compositionally biased region" description="Low complexity" evidence="11">
    <location>
        <begin position="66"/>
        <end position="82"/>
    </location>
</feature>
<evidence type="ECO:0000256" key="12">
    <source>
        <dbReference type="SAM" id="Phobius"/>
    </source>
</evidence>
<comment type="caution">
    <text evidence="13">The sequence shown here is derived from an EMBL/GenBank/DDBJ whole genome shotgun (WGS) entry which is preliminary data.</text>
</comment>
<feature type="region of interest" description="Disordered" evidence="11">
    <location>
        <begin position="66"/>
        <end position="93"/>
    </location>
</feature>
<dbReference type="PANTHER" id="PTHR12443">
    <property type="entry name" value="TRANSLOCATION PROTEIN SEC62"/>
    <property type="match status" value="1"/>
</dbReference>
<dbReference type="PANTHER" id="PTHR12443:SF9">
    <property type="entry name" value="TRANSLOCATION PROTEIN SEC62"/>
    <property type="match status" value="1"/>
</dbReference>
<feature type="transmembrane region" description="Helical" evidence="12">
    <location>
        <begin position="363"/>
        <end position="383"/>
    </location>
</feature>
<evidence type="ECO:0000256" key="10">
    <source>
        <dbReference type="ARBA" id="ARBA00023136"/>
    </source>
</evidence>
<accession>A0A4Z1EXT9</accession>
<dbReference type="InterPro" id="IPR011553">
    <property type="entry name" value="Sec62_asco"/>
</dbReference>
<dbReference type="GO" id="GO:0005789">
    <property type="term" value="C:endoplasmic reticulum membrane"/>
    <property type="evidence" value="ECO:0007669"/>
    <property type="project" value="UniProtKB-SubCell"/>
</dbReference>
<keyword evidence="9" id="KW-0811">Translocation</keyword>
<dbReference type="Proteomes" id="UP000297777">
    <property type="component" value="Unassembled WGS sequence"/>
</dbReference>
<dbReference type="OrthoDB" id="200187at2759"/>
<evidence type="ECO:0000256" key="1">
    <source>
        <dbReference type="ARBA" id="ARBA00004477"/>
    </source>
</evidence>
<feature type="region of interest" description="Disordered" evidence="11">
    <location>
        <begin position="200"/>
        <end position="232"/>
    </location>
</feature>
<evidence type="ECO:0000256" key="9">
    <source>
        <dbReference type="ARBA" id="ARBA00023010"/>
    </source>
</evidence>
<feature type="region of interest" description="Disordered" evidence="11">
    <location>
        <begin position="1"/>
        <end position="48"/>
    </location>
</feature>
<gene>
    <name evidence="13" type="ORF">BTUL_0037g00440</name>
</gene>
<evidence type="ECO:0000256" key="11">
    <source>
        <dbReference type="SAM" id="MobiDB-lite"/>
    </source>
</evidence>
<dbReference type="Pfam" id="PF03839">
    <property type="entry name" value="Sec62"/>
    <property type="match status" value="1"/>
</dbReference>
<dbReference type="InterPro" id="IPR004728">
    <property type="entry name" value="Sec62"/>
</dbReference>